<dbReference type="EMBL" id="PDXD01000032">
    <property type="protein sequence ID" value="RYN71437.1"/>
    <property type="molecule type" value="Genomic_DNA"/>
</dbReference>
<evidence type="ECO:0000313" key="3">
    <source>
        <dbReference type="Proteomes" id="UP000291422"/>
    </source>
</evidence>
<proteinExistence type="predicted"/>
<feature type="compositionally biased region" description="Basic and acidic residues" evidence="1">
    <location>
        <begin position="23"/>
        <end position="32"/>
    </location>
</feature>
<protein>
    <recommendedName>
        <fullName evidence="4">F-box domain-containing protein</fullName>
    </recommendedName>
</protein>
<organism evidence="2 3">
    <name type="scientific">Alternaria alternata</name>
    <name type="common">Alternaria rot fungus</name>
    <name type="synonym">Torula alternata</name>
    <dbReference type="NCBI Taxonomy" id="5599"/>
    <lineage>
        <taxon>Eukaryota</taxon>
        <taxon>Fungi</taxon>
        <taxon>Dikarya</taxon>
        <taxon>Ascomycota</taxon>
        <taxon>Pezizomycotina</taxon>
        <taxon>Dothideomycetes</taxon>
        <taxon>Pleosporomycetidae</taxon>
        <taxon>Pleosporales</taxon>
        <taxon>Pleosporineae</taxon>
        <taxon>Pleosporaceae</taxon>
        <taxon>Alternaria</taxon>
        <taxon>Alternaria sect. Alternaria</taxon>
        <taxon>Alternaria alternata complex</taxon>
    </lineage>
</organism>
<dbReference type="VEuPathDB" id="FungiDB:CC77DRAFT_936348"/>
<sequence>MPSNGRRGHIFPTIKGRKSNSGKRSDRSLSDKSTTEFGVNRCYLLELPAEIRNRIYHFTKEKVYDEWLTPPLLSKKCPCRGHKNPIGGTVSPSQLGTLRYRAFTQVCQQIRAEFRPIWLRQSCFRMELPAVAQFIKTYYPKVTDYQNAPKLLLISWDHGLIEDEFGEVYEDFDGLDEDSMEDVLTDITLLVRLRAHCPTFTAKFVSRRVLEDDVPNCPCGDCGHSIHCACDDYCDHEDAFDIARLEMEESYRYLKGLNTFLSNSNNSWLKIFRDTVRVGTLVEFTFDINTQHPTIFIRFPQGCAPKGFHLKNMYSCSLVLLDRLGMLNLEHYELLDYVIGEATGKYTRHVGGHGLQVHYNQIHFDGRTIASWKKGKEAKASTP</sequence>
<evidence type="ECO:0000313" key="2">
    <source>
        <dbReference type="EMBL" id="RYN71437.1"/>
    </source>
</evidence>
<evidence type="ECO:0000256" key="1">
    <source>
        <dbReference type="SAM" id="MobiDB-lite"/>
    </source>
</evidence>
<feature type="region of interest" description="Disordered" evidence="1">
    <location>
        <begin position="1"/>
        <end position="32"/>
    </location>
</feature>
<dbReference type="Proteomes" id="UP000291422">
    <property type="component" value="Unassembled WGS sequence"/>
</dbReference>
<comment type="caution">
    <text evidence="2">The sequence shown here is derived from an EMBL/GenBank/DDBJ whole genome shotgun (WGS) entry which is preliminary data.</text>
</comment>
<reference evidence="3" key="1">
    <citation type="journal article" date="2019" name="bioRxiv">
        <title>Genomics, evolutionary history and diagnostics of the Alternaria alternata species group including apple and Asian pear pathotypes.</title>
        <authorList>
            <person name="Armitage A.D."/>
            <person name="Cockerton H.M."/>
            <person name="Sreenivasaprasad S."/>
            <person name="Woodhall J.W."/>
            <person name="Lane C.R."/>
            <person name="Harrison R.J."/>
            <person name="Clarkson J.P."/>
        </authorList>
    </citation>
    <scope>NUCLEOTIDE SEQUENCE [LARGE SCALE GENOMIC DNA]</scope>
    <source>
        <strain evidence="3">FERA 1177</strain>
    </source>
</reference>
<accession>A0A4V1WQS4</accession>
<name>A0A4V1WQS4_ALTAL</name>
<gene>
    <name evidence="2" type="ORF">AA0117_g9573</name>
</gene>
<dbReference type="AlphaFoldDB" id="A0A4V1WQS4"/>
<evidence type="ECO:0008006" key="4">
    <source>
        <dbReference type="Google" id="ProtNLM"/>
    </source>
</evidence>